<dbReference type="AlphaFoldDB" id="A0A0B6TXU6"/>
<evidence type="ECO:0000313" key="8">
    <source>
        <dbReference type="Proteomes" id="UP000031928"/>
    </source>
</evidence>
<dbReference type="InterPro" id="IPR050129">
    <property type="entry name" value="Zn_alcohol_dh"/>
</dbReference>
<dbReference type="InterPro" id="IPR036291">
    <property type="entry name" value="NAD(P)-bd_dom_sf"/>
</dbReference>
<organism evidence="7 8">
    <name type="scientific">Corynebacterium marinum DSM 44953</name>
    <dbReference type="NCBI Taxonomy" id="1224162"/>
    <lineage>
        <taxon>Bacteria</taxon>
        <taxon>Bacillati</taxon>
        <taxon>Actinomycetota</taxon>
        <taxon>Actinomycetes</taxon>
        <taxon>Mycobacteriales</taxon>
        <taxon>Corynebacteriaceae</taxon>
        <taxon>Corynebacterium</taxon>
    </lineage>
</organism>
<name>A0A0B6TXU6_9CORY</name>
<dbReference type="SUPFAM" id="SSF51735">
    <property type="entry name" value="NAD(P)-binding Rossmann-fold domains"/>
    <property type="match status" value="1"/>
</dbReference>
<dbReference type="Gene3D" id="3.90.180.10">
    <property type="entry name" value="Medium-chain alcohol dehydrogenases, catalytic domain"/>
    <property type="match status" value="1"/>
</dbReference>
<evidence type="ECO:0000256" key="3">
    <source>
        <dbReference type="ARBA" id="ARBA00022833"/>
    </source>
</evidence>
<dbReference type="PROSITE" id="PS00059">
    <property type="entry name" value="ADH_ZINC"/>
    <property type="match status" value="1"/>
</dbReference>
<dbReference type="GO" id="GO:0016491">
    <property type="term" value="F:oxidoreductase activity"/>
    <property type="evidence" value="ECO:0007669"/>
    <property type="project" value="UniProtKB-KW"/>
</dbReference>
<dbReference type="STRING" id="1224162.B840_09775"/>
<dbReference type="CDD" id="cd08254">
    <property type="entry name" value="hydroxyacyl_CoA_DH"/>
    <property type="match status" value="1"/>
</dbReference>
<reference evidence="7 8" key="1">
    <citation type="submission" date="2014-05" db="EMBL/GenBank/DDBJ databases">
        <title>Complete genome sequence of Corynebacterium marinum DSM 44953.</title>
        <authorList>
            <person name="Schaffert L."/>
            <person name="Albersmeier A."/>
            <person name="Kalinowski J."/>
            <person name="Ruckert C."/>
        </authorList>
    </citation>
    <scope>NUCLEOTIDE SEQUENCE [LARGE SCALE GENOMIC DNA]</scope>
    <source>
        <strain evidence="7 8">DSM 44953</strain>
    </source>
</reference>
<dbReference type="Proteomes" id="UP000031928">
    <property type="component" value="Chromosome"/>
</dbReference>
<proteinExistence type="inferred from homology"/>
<keyword evidence="2 5" id="KW-0479">Metal-binding</keyword>
<dbReference type="GO" id="GO:0008270">
    <property type="term" value="F:zinc ion binding"/>
    <property type="evidence" value="ECO:0007669"/>
    <property type="project" value="InterPro"/>
</dbReference>
<accession>A0A0B6TXU6</accession>
<evidence type="ECO:0000256" key="1">
    <source>
        <dbReference type="ARBA" id="ARBA00001947"/>
    </source>
</evidence>
<evidence type="ECO:0000256" key="2">
    <source>
        <dbReference type="ARBA" id="ARBA00022723"/>
    </source>
</evidence>
<dbReference type="InterPro" id="IPR002328">
    <property type="entry name" value="ADH_Zn_CS"/>
</dbReference>
<protein>
    <submittedName>
        <fullName evidence="7">Putative alcohol dehydrogenase</fullName>
    </submittedName>
</protein>
<dbReference type="HOGENOM" id="CLU_026673_11_2_11"/>
<dbReference type="Pfam" id="PF08240">
    <property type="entry name" value="ADH_N"/>
    <property type="match status" value="1"/>
</dbReference>
<comment type="cofactor">
    <cofactor evidence="1 5">
        <name>Zn(2+)</name>
        <dbReference type="ChEBI" id="CHEBI:29105"/>
    </cofactor>
</comment>
<gene>
    <name evidence="7" type="ORF">B840_09775</name>
</gene>
<sequence>MKAWQFTNTHEPLVLNDVPEPVAAEGEVVLEMKAAGLCHSDVGLLEDEGWLALLAKRPITIGHENAGVVIEVGDGVTEFQVGDRVGVCPTADGVGAPGYAFDGGFAPKMAVDARALVPLPDEVDFLYGAAATDAGMTSYHAIITEGGVKEGDTVGIIGLGGLGQLGAMAGILAGADIYVAEINEKVWPMAKELGVTDVKKSITEFEGVEFDVIVDYAGFGNTTADAIEMVRPGGTVVQVGMGRLEATINTRTLITRSVTLKGSVGGTKEDVAGVYAYMASGKMNPQITTISFDEIPEGLERLERGEVVGRLVASYE</sequence>
<dbReference type="OrthoDB" id="3567264at2"/>
<dbReference type="InterPro" id="IPR013154">
    <property type="entry name" value="ADH-like_N"/>
</dbReference>
<dbReference type="PANTHER" id="PTHR43401">
    <property type="entry name" value="L-THREONINE 3-DEHYDROGENASE"/>
    <property type="match status" value="1"/>
</dbReference>
<evidence type="ECO:0000256" key="4">
    <source>
        <dbReference type="ARBA" id="ARBA00023002"/>
    </source>
</evidence>
<dbReference type="InterPro" id="IPR013149">
    <property type="entry name" value="ADH-like_C"/>
</dbReference>
<dbReference type="SUPFAM" id="SSF50129">
    <property type="entry name" value="GroES-like"/>
    <property type="match status" value="1"/>
</dbReference>
<keyword evidence="4" id="KW-0560">Oxidoreductase</keyword>
<dbReference type="InterPro" id="IPR011032">
    <property type="entry name" value="GroES-like_sf"/>
</dbReference>
<feature type="domain" description="Enoyl reductase (ER)" evidence="6">
    <location>
        <begin position="8"/>
        <end position="313"/>
    </location>
</feature>
<dbReference type="SMART" id="SM00829">
    <property type="entry name" value="PKS_ER"/>
    <property type="match status" value="1"/>
</dbReference>
<evidence type="ECO:0000259" key="6">
    <source>
        <dbReference type="SMART" id="SM00829"/>
    </source>
</evidence>
<dbReference type="PANTHER" id="PTHR43401:SF5">
    <property type="entry name" value="ALCOHOL DEHYDROGENASE-RELATED"/>
    <property type="match status" value="1"/>
</dbReference>
<keyword evidence="3 5" id="KW-0862">Zinc</keyword>
<keyword evidence="8" id="KW-1185">Reference proteome</keyword>
<dbReference type="InterPro" id="IPR020843">
    <property type="entry name" value="ER"/>
</dbReference>
<evidence type="ECO:0000313" key="7">
    <source>
        <dbReference type="EMBL" id="AJK69546.1"/>
    </source>
</evidence>
<evidence type="ECO:0000256" key="5">
    <source>
        <dbReference type="RuleBase" id="RU361277"/>
    </source>
</evidence>
<dbReference type="Pfam" id="PF00107">
    <property type="entry name" value="ADH_zinc_N"/>
    <property type="match status" value="1"/>
</dbReference>
<dbReference type="RefSeq" id="WP_042621964.1">
    <property type="nucleotide sequence ID" value="NZ_CP007790.1"/>
</dbReference>
<comment type="similarity">
    <text evidence="5">Belongs to the zinc-containing alcohol dehydrogenase family.</text>
</comment>
<dbReference type="EMBL" id="CP007790">
    <property type="protein sequence ID" value="AJK69546.1"/>
    <property type="molecule type" value="Genomic_DNA"/>
</dbReference>
<dbReference type="KEGG" id="cmq:B840_09775"/>